<keyword evidence="3" id="KW-1185">Reference proteome</keyword>
<evidence type="ECO:0000313" key="2">
    <source>
        <dbReference type="EMBL" id="RUS34303.1"/>
    </source>
</evidence>
<comment type="caution">
    <text evidence="2">The sequence shown here is derived from an EMBL/GenBank/DDBJ whole genome shotgun (WGS) entry which is preliminary data.</text>
</comment>
<proteinExistence type="predicted"/>
<dbReference type="AlphaFoldDB" id="A0A433QWW7"/>
<feature type="compositionally biased region" description="Polar residues" evidence="1">
    <location>
        <begin position="60"/>
        <end position="70"/>
    </location>
</feature>
<name>A0A433QWW7_9FUNG</name>
<dbReference type="Proteomes" id="UP000274822">
    <property type="component" value="Unassembled WGS sequence"/>
</dbReference>
<reference evidence="2 3" key="1">
    <citation type="journal article" date="2018" name="New Phytol.">
        <title>Phylogenomics of Endogonaceae and evolution of mycorrhizas within Mucoromycota.</title>
        <authorList>
            <person name="Chang Y."/>
            <person name="Desiro A."/>
            <person name="Na H."/>
            <person name="Sandor L."/>
            <person name="Lipzen A."/>
            <person name="Clum A."/>
            <person name="Barry K."/>
            <person name="Grigoriev I.V."/>
            <person name="Martin F.M."/>
            <person name="Stajich J.E."/>
            <person name="Smith M.E."/>
            <person name="Bonito G."/>
            <person name="Spatafora J.W."/>
        </authorList>
    </citation>
    <scope>NUCLEOTIDE SEQUENCE [LARGE SCALE GENOMIC DNA]</scope>
    <source>
        <strain evidence="2 3">AD002</strain>
    </source>
</reference>
<evidence type="ECO:0000313" key="3">
    <source>
        <dbReference type="Proteomes" id="UP000274822"/>
    </source>
</evidence>
<sequence>MFARHVKTFIASVQVLDIGMPTSTIHYGDRSKIPTVSSRQADGLIVLEKHLRWPPARPANQPQNSCSAQPELQPGCPPDALLPISTQRWRSVGPWGGPRFRTPKHKSWRFYKSYGMYDKAERLYISEYPDTASSLDNQAGFYNRQGKYIQQGRTVVQMGAGN</sequence>
<gene>
    <name evidence="2" type="ORF">BC938DRAFT_481356</name>
</gene>
<dbReference type="EMBL" id="RBNJ01000601">
    <property type="protein sequence ID" value="RUS34303.1"/>
    <property type="molecule type" value="Genomic_DNA"/>
</dbReference>
<feature type="region of interest" description="Disordered" evidence="1">
    <location>
        <begin position="56"/>
        <end position="77"/>
    </location>
</feature>
<evidence type="ECO:0000256" key="1">
    <source>
        <dbReference type="SAM" id="MobiDB-lite"/>
    </source>
</evidence>
<protein>
    <submittedName>
        <fullName evidence="2">Uncharacterized protein</fullName>
    </submittedName>
</protein>
<accession>A0A433QWW7</accession>
<organism evidence="2 3">
    <name type="scientific">Jimgerdemannia flammicorona</name>
    <dbReference type="NCBI Taxonomy" id="994334"/>
    <lineage>
        <taxon>Eukaryota</taxon>
        <taxon>Fungi</taxon>
        <taxon>Fungi incertae sedis</taxon>
        <taxon>Mucoromycota</taxon>
        <taxon>Mucoromycotina</taxon>
        <taxon>Endogonomycetes</taxon>
        <taxon>Endogonales</taxon>
        <taxon>Endogonaceae</taxon>
        <taxon>Jimgerdemannia</taxon>
    </lineage>
</organism>